<evidence type="ECO:0000256" key="7">
    <source>
        <dbReference type="SAM" id="SignalP"/>
    </source>
</evidence>
<dbReference type="InterPro" id="IPR001764">
    <property type="entry name" value="Glyco_hydro_3_N"/>
</dbReference>
<feature type="domain" description="Glycoside hydrolase family 3 N-terminal" evidence="8">
    <location>
        <begin position="110"/>
        <end position="403"/>
    </location>
</feature>
<dbReference type="EC" id="3.2.1.52" evidence="3"/>
<keyword evidence="4 9" id="KW-0378">Hydrolase</keyword>
<keyword evidence="10" id="KW-1185">Reference proteome</keyword>
<dbReference type="EMBL" id="JAEKJA010000001">
    <property type="protein sequence ID" value="MBJ3774274.1"/>
    <property type="molecule type" value="Genomic_DNA"/>
</dbReference>
<evidence type="ECO:0000259" key="8">
    <source>
        <dbReference type="Pfam" id="PF00933"/>
    </source>
</evidence>
<dbReference type="PANTHER" id="PTHR30480">
    <property type="entry name" value="BETA-HEXOSAMINIDASE-RELATED"/>
    <property type="match status" value="1"/>
</dbReference>
<comment type="caution">
    <text evidence="9">The sequence shown here is derived from an EMBL/GenBank/DDBJ whole genome shotgun (WGS) entry which is preliminary data.</text>
</comment>
<feature type="region of interest" description="Disordered" evidence="6">
    <location>
        <begin position="46"/>
        <end position="69"/>
    </location>
</feature>
<evidence type="ECO:0000256" key="6">
    <source>
        <dbReference type="SAM" id="MobiDB-lite"/>
    </source>
</evidence>
<keyword evidence="5" id="KW-0326">Glycosidase</keyword>
<accession>A0A934ICZ9</accession>
<dbReference type="InterPro" id="IPR036962">
    <property type="entry name" value="Glyco_hydro_3_N_sf"/>
</dbReference>
<comment type="catalytic activity">
    <reaction evidence="1">
        <text>Hydrolysis of terminal non-reducing N-acetyl-D-hexosamine residues in N-acetyl-beta-D-hexosaminides.</text>
        <dbReference type="EC" id="3.2.1.52"/>
    </reaction>
</comment>
<evidence type="ECO:0000256" key="1">
    <source>
        <dbReference type="ARBA" id="ARBA00001231"/>
    </source>
</evidence>
<dbReference type="SUPFAM" id="SSF51445">
    <property type="entry name" value="(Trans)glycosidases"/>
    <property type="match status" value="1"/>
</dbReference>
<dbReference type="Gene3D" id="3.20.20.300">
    <property type="entry name" value="Glycoside hydrolase, family 3, N-terminal domain"/>
    <property type="match status" value="1"/>
</dbReference>
<evidence type="ECO:0000313" key="10">
    <source>
        <dbReference type="Proteomes" id="UP000609531"/>
    </source>
</evidence>
<comment type="similarity">
    <text evidence="2">Belongs to the glycosyl hydrolase 3 family.</text>
</comment>
<dbReference type="GO" id="GO:0009254">
    <property type="term" value="P:peptidoglycan turnover"/>
    <property type="evidence" value="ECO:0007669"/>
    <property type="project" value="TreeGrafter"/>
</dbReference>
<evidence type="ECO:0000313" key="9">
    <source>
        <dbReference type="EMBL" id="MBJ3774274.1"/>
    </source>
</evidence>
<protein>
    <recommendedName>
        <fullName evidence="3">beta-N-acetylhexosaminidase</fullName>
        <ecNumber evidence="3">3.2.1.52</ecNumber>
    </recommendedName>
</protein>
<dbReference type="GO" id="GO:0004563">
    <property type="term" value="F:beta-N-acetylhexosaminidase activity"/>
    <property type="evidence" value="ECO:0007669"/>
    <property type="project" value="UniProtKB-EC"/>
</dbReference>
<reference evidence="9" key="1">
    <citation type="submission" date="2020-12" db="EMBL/GenBank/DDBJ databases">
        <title>Bacterial taxonomy.</title>
        <authorList>
            <person name="Pan X."/>
        </authorList>
    </citation>
    <scope>NUCLEOTIDE SEQUENCE</scope>
    <source>
        <strain evidence="9">B2012</strain>
    </source>
</reference>
<sequence length="449" mass="46872">MRRPHRVLGVAAAALAGVALFVAAAASTADPMPQPAPRDAIGAVIEDGASPPAAPDAAAPAAPQEAAPAEVAPVPRAHPMALADRQAVEAERRAAFEQANVAAGLPADTTLDAMIGQMLMVGFEGDDMSDAGPRRIAQHIAAGRLGGVLLFRQNVSSERNVKAMNAAFREAAARYGTPVLIGVDQEGGMVERLRSKVGFPSTPSARKVATMGLPAADKIYRRLARGLAAWGFNINLGPVVDLSVRSDNPVITRMGRSYGRDPATVEAYASAFIAAHHAAGLLTTLKHFPGHGSSAGDTHRGFVDVSGSWTPRELEPFRTLIGEGRADIVMVAHVHLTGYGDDDAPATLSSGIIEGLLRRKLGYGGVVMSDDMEMGAIAKLGSSVDVATRAILSGNDILVYAGGAAPGGDLVRVLHHRIKRAAERDPKVAARIRESYGRIMRLKAGLGRS</sequence>
<keyword evidence="7" id="KW-0732">Signal</keyword>
<dbReference type="Proteomes" id="UP000609531">
    <property type="component" value="Unassembled WGS sequence"/>
</dbReference>
<evidence type="ECO:0000256" key="5">
    <source>
        <dbReference type="ARBA" id="ARBA00023295"/>
    </source>
</evidence>
<dbReference type="RefSeq" id="WP_198880165.1">
    <property type="nucleotide sequence ID" value="NZ_JAEKJA010000001.1"/>
</dbReference>
<gene>
    <name evidence="9" type="ORF">JCR33_01150</name>
</gene>
<feature type="chain" id="PRO_5037037498" description="beta-N-acetylhexosaminidase" evidence="7">
    <location>
        <begin position="26"/>
        <end position="449"/>
    </location>
</feature>
<proteinExistence type="inferred from homology"/>
<dbReference type="InterPro" id="IPR050226">
    <property type="entry name" value="NagZ_Beta-hexosaminidase"/>
</dbReference>
<evidence type="ECO:0000256" key="2">
    <source>
        <dbReference type="ARBA" id="ARBA00005336"/>
    </source>
</evidence>
<feature type="signal peptide" evidence="7">
    <location>
        <begin position="1"/>
        <end position="25"/>
    </location>
</feature>
<feature type="compositionally biased region" description="Low complexity" evidence="6">
    <location>
        <begin position="49"/>
        <end position="69"/>
    </location>
</feature>
<evidence type="ECO:0000256" key="3">
    <source>
        <dbReference type="ARBA" id="ARBA00012663"/>
    </source>
</evidence>
<name>A0A934ICZ9_9HYPH</name>
<evidence type="ECO:0000256" key="4">
    <source>
        <dbReference type="ARBA" id="ARBA00022801"/>
    </source>
</evidence>
<organism evidence="9 10">
    <name type="scientific">Acuticoccus mangrovi</name>
    <dbReference type="NCBI Taxonomy" id="2796142"/>
    <lineage>
        <taxon>Bacteria</taxon>
        <taxon>Pseudomonadati</taxon>
        <taxon>Pseudomonadota</taxon>
        <taxon>Alphaproteobacteria</taxon>
        <taxon>Hyphomicrobiales</taxon>
        <taxon>Amorphaceae</taxon>
        <taxon>Acuticoccus</taxon>
    </lineage>
</organism>
<dbReference type="InterPro" id="IPR017853">
    <property type="entry name" value="GH"/>
</dbReference>
<dbReference type="AlphaFoldDB" id="A0A934ICZ9"/>
<dbReference type="GO" id="GO:0005975">
    <property type="term" value="P:carbohydrate metabolic process"/>
    <property type="evidence" value="ECO:0007669"/>
    <property type="project" value="InterPro"/>
</dbReference>
<dbReference type="PANTHER" id="PTHR30480:SF13">
    <property type="entry name" value="BETA-HEXOSAMINIDASE"/>
    <property type="match status" value="1"/>
</dbReference>
<dbReference type="Pfam" id="PF00933">
    <property type="entry name" value="Glyco_hydro_3"/>
    <property type="match status" value="1"/>
</dbReference>